<protein>
    <recommendedName>
        <fullName evidence="2">PABS domain-containing protein</fullName>
    </recommendedName>
</protein>
<sequence length="196" mass="22500">MTSLVEKYKVNVPEGQSGIWKVERMTLTKEDVKLSNLRAAFRPGARYIDPGIYTQLLRGHTLVMSDTTAEILDHTDFINRACGDVLIHGLGLGMVLQGCLENGRVERVTVVEKSPEVIELVGPHYQDRYGDRLEIIEGDAFTWKPARGQRWTCAWHDIWDNICTSNLPEMTKLHRRFGRRVDWQGSWARGLCRRYA</sequence>
<dbReference type="AlphaFoldDB" id="A0A0F9SL32"/>
<reference evidence="1" key="1">
    <citation type="journal article" date="2015" name="Nature">
        <title>Complex archaea that bridge the gap between prokaryotes and eukaryotes.</title>
        <authorList>
            <person name="Spang A."/>
            <person name="Saw J.H."/>
            <person name="Jorgensen S.L."/>
            <person name="Zaremba-Niedzwiedzka K."/>
            <person name="Martijn J."/>
            <person name="Lind A.E."/>
            <person name="van Eijk R."/>
            <person name="Schleper C."/>
            <person name="Guy L."/>
            <person name="Ettema T.J."/>
        </authorList>
    </citation>
    <scope>NUCLEOTIDE SEQUENCE</scope>
</reference>
<accession>A0A0F9SL32</accession>
<dbReference type="SUPFAM" id="SSF53335">
    <property type="entry name" value="S-adenosyl-L-methionine-dependent methyltransferases"/>
    <property type="match status" value="1"/>
</dbReference>
<dbReference type="Gene3D" id="3.40.50.150">
    <property type="entry name" value="Vaccinia Virus protein VP39"/>
    <property type="match status" value="1"/>
</dbReference>
<evidence type="ECO:0000313" key="1">
    <source>
        <dbReference type="EMBL" id="KKN37661.1"/>
    </source>
</evidence>
<proteinExistence type="predicted"/>
<dbReference type="CDD" id="cd02440">
    <property type="entry name" value="AdoMet_MTases"/>
    <property type="match status" value="1"/>
</dbReference>
<evidence type="ECO:0008006" key="2">
    <source>
        <dbReference type="Google" id="ProtNLM"/>
    </source>
</evidence>
<comment type="caution">
    <text evidence="1">The sequence shown here is derived from an EMBL/GenBank/DDBJ whole genome shotgun (WGS) entry which is preliminary data.</text>
</comment>
<gene>
    <name evidence="1" type="ORF">LCGC14_0761420</name>
</gene>
<dbReference type="EMBL" id="LAZR01001880">
    <property type="protein sequence ID" value="KKN37661.1"/>
    <property type="molecule type" value="Genomic_DNA"/>
</dbReference>
<organism evidence="1">
    <name type="scientific">marine sediment metagenome</name>
    <dbReference type="NCBI Taxonomy" id="412755"/>
    <lineage>
        <taxon>unclassified sequences</taxon>
        <taxon>metagenomes</taxon>
        <taxon>ecological metagenomes</taxon>
    </lineage>
</organism>
<name>A0A0F9SL32_9ZZZZ</name>
<dbReference type="InterPro" id="IPR029063">
    <property type="entry name" value="SAM-dependent_MTases_sf"/>
</dbReference>